<dbReference type="PROSITE" id="PS51257">
    <property type="entry name" value="PROKAR_LIPOPROTEIN"/>
    <property type="match status" value="1"/>
</dbReference>
<dbReference type="EMBL" id="CP002738">
    <property type="protein sequence ID" value="AEG02043.1"/>
    <property type="molecule type" value="Genomic_DNA"/>
</dbReference>
<dbReference type="InterPro" id="IPR006538">
    <property type="entry name" value="CobT"/>
</dbReference>
<gene>
    <name evidence="3" type="ordered locus">Metme_3683</name>
</gene>
<dbReference type="KEGG" id="mmt:Metme_3683"/>
<protein>
    <submittedName>
        <fullName evidence="3">Cobaltochelatase</fullName>
    </submittedName>
</protein>
<dbReference type="eggNOG" id="COG4547">
    <property type="taxonomic scope" value="Bacteria"/>
</dbReference>
<evidence type="ECO:0000256" key="1">
    <source>
        <dbReference type="SAM" id="MobiDB-lite"/>
    </source>
</evidence>
<proteinExistence type="predicted"/>
<reference evidence="3 4" key="1">
    <citation type="journal article" date="2011" name="J. Bacteriol.">
        <title>Complete Genome Sequence of the Aerobic Marine Methanotroph Methylomonas methanica MC09.</title>
        <authorList>
            <person name="Boden R."/>
            <person name="Cunliffe M."/>
            <person name="Scanlan J."/>
            <person name="Moussard H."/>
            <person name="Kits K.D."/>
            <person name="Klotz M.G."/>
            <person name="Jetten M.S."/>
            <person name="Vuilleumier S."/>
            <person name="Han J."/>
            <person name="Peters L."/>
            <person name="Mikhailova N."/>
            <person name="Teshima H."/>
            <person name="Tapia R."/>
            <person name="Kyrpides N."/>
            <person name="Ivanova N."/>
            <person name="Pagani I."/>
            <person name="Cheng J.F."/>
            <person name="Goodwin L."/>
            <person name="Han C."/>
            <person name="Hauser L."/>
            <person name="Land M.L."/>
            <person name="Lapidus A."/>
            <person name="Lucas S."/>
            <person name="Pitluck S."/>
            <person name="Woyke T."/>
            <person name="Stein L."/>
            <person name="Murrell J.C."/>
        </authorList>
    </citation>
    <scope>NUCLEOTIDE SEQUENCE [LARGE SCALE GENOMIC DNA]</scope>
    <source>
        <strain evidence="3 4">MC09</strain>
    </source>
</reference>
<dbReference type="PANTHER" id="PTHR41248">
    <property type="entry name" value="NORD PROTEIN"/>
    <property type="match status" value="1"/>
</dbReference>
<dbReference type="Pfam" id="PF11775">
    <property type="entry name" value="CobT_C"/>
    <property type="match status" value="1"/>
</dbReference>
<evidence type="ECO:0000259" key="2">
    <source>
        <dbReference type="SMART" id="SM00327"/>
    </source>
</evidence>
<feature type="domain" description="VWFA" evidence="2">
    <location>
        <begin position="374"/>
        <end position="579"/>
    </location>
</feature>
<dbReference type="Gene3D" id="3.40.50.410">
    <property type="entry name" value="von Willebrand factor, type A domain"/>
    <property type="match status" value="1"/>
</dbReference>
<reference key="2">
    <citation type="submission" date="2011-05" db="EMBL/GenBank/DDBJ databases">
        <title>Complete genome sequence of the aerobic marine methanotroph Methylomonas methanica MC09.</title>
        <authorList>
            <person name="Boden R."/>
            <person name="Cunliffe M."/>
            <person name="Scanlan J."/>
            <person name="Moussard H."/>
            <person name="Kits K.D."/>
            <person name="Klotz M."/>
            <person name="Jetten M."/>
            <person name="Vuilleumier S."/>
            <person name="Han J."/>
            <person name="Peters L."/>
            <person name="Mikhailova N."/>
            <person name="Teshima H."/>
            <person name="Tapia R."/>
            <person name="Kyrpides N."/>
            <person name="Ivanova N."/>
            <person name="Pagani I."/>
            <person name="Cheng J.-F."/>
            <person name="Goodwin L."/>
            <person name="Han C."/>
            <person name="Hauser L."/>
            <person name="Land M."/>
            <person name="Lapidus A."/>
            <person name="Lucas S."/>
            <person name="Pitluck S."/>
            <person name="Woyke T."/>
            <person name="Stein L.Y."/>
            <person name="Murrell C."/>
        </authorList>
    </citation>
    <scope>NUCLEOTIDE SEQUENCE</scope>
    <source>
        <strain>MC09</strain>
    </source>
</reference>
<dbReference type="InterPro" id="IPR002035">
    <property type="entry name" value="VWF_A"/>
</dbReference>
<dbReference type="GO" id="GO:0009236">
    <property type="term" value="P:cobalamin biosynthetic process"/>
    <property type="evidence" value="ECO:0007669"/>
    <property type="project" value="InterPro"/>
</dbReference>
<dbReference type="InterPro" id="IPR051928">
    <property type="entry name" value="NorD/CobT"/>
</dbReference>
<dbReference type="HOGENOM" id="CLU_524651_0_0_6"/>
<accession>F9ZW72</accession>
<feature type="region of interest" description="Disordered" evidence="1">
    <location>
        <begin position="131"/>
        <end position="155"/>
    </location>
</feature>
<dbReference type="STRING" id="857087.Metme_3683"/>
<name>F9ZW72_METMM</name>
<sequence>MCTRLSKLSALPATDELQTVWQQTYAGLSCREDTERKLVPPSLGALPVGGRPRSDCLAAWLRWHFDPAPLGFNPSESYWYALFERARVEELASCDLPGMAWNLREPNRLAPEGAAQAMIYCLAREALARTGRGDETQGRSGPSRWPGTLPSATEPERLQDRQIWRRWLQSLCGRARPQSPPGPSPVEIRNLLLQARPLLDDGLAFASLLCPMIQALARSRPVTVPADKCFPKEMEAGEDTASMEYAVGERPDPGDDASADLLTEMVGGLQARSPIESASPTYRRYCTQWDEEVPARAFCTPEDRRALANLDVNDRRKARRLAMRLQRRLLIARHRQWQFDQESGQLDSRRLARLLNPAGPMAVFRQERETAVPEACVTLLVDQSGSMRGRPQRLAVQALDFAVQVLEACRISCEVLGYTTPYGVDNPVARLWQSRGSPSLPGRLNATRHLIYKTARQPWRCSRNALGLMLRDGFGRENFDGEALDWAARRLLSRPERRKILIVLSDGAPYDAATVAAQGKTYLEAHLHAVIARIEAAGIQLSAIGAGARVSRFYRTSLNLQRPEAVTETLFNQLGDLLTKSA</sequence>
<dbReference type="InterPro" id="IPR025861">
    <property type="entry name" value="CobT_VWA_dom"/>
</dbReference>
<evidence type="ECO:0000313" key="4">
    <source>
        <dbReference type="Proteomes" id="UP000008888"/>
    </source>
</evidence>
<dbReference type="SUPFAM" id="SSF53300">
    <property type="entry name" value="vWA-like"/>
    <property type="match status" value="1"/>
</dbReference>
<organism evidence="3 4">
    <name type="scientific">Methylomonas methanica (strain DSM 25384 / MC09)</name>
    <dbReference type="NCBI Taxonomy" id="857087"/>
    <lineage>
        <taxon>Bacteria</taxon>
        <taxon>Pseudomonadati</taxon>
        <taxon>Pseudomonadota</taxon>
        <taxon>Gammaproteobacteria</taxon>
        <taxon>Methylococcales</taxon>
        <taxon>Methylococcaceae</taxon>
        <taxon>Methylomonas</taxon>
    </lineage>
</organism>
<dbReference type="Proteomes" id="UP000008888">
    <property type="component" value="Chromosome"/>
</dbReference>
<dbReference type="PANTHER" id="PTHR41248:SF1">
    <property type="entry name" value="NORD PROTEIN"/>
    <property type="match status" value="1"/>
</dbReference>
<dbReference type="InterPro" id="IPR036465">
    <property type="entry name" value="vWFA_dom_sf"/>
</dbReference>
<dbReference type="SMART" id="SM00327">
    <property type="entry name" value="VWA"/>
    <property type="match status" value="1"/>
</dbReference>
<keyword evidence="4" id="KW-1185">Reference proteome</keyword>
<dbReference type="PIRSF" id="PIRSF031715">
    <property type="entry name" value="Cob_chel_CobT"/>
    <property type="match status" value="1"/>
</dbReference>
<evidence type="ECO:0000313" key="3">
    <source>
        <dbReference type="EMBL" id="AEG02043.1"/>
    </source>
</evidence>
<dbReference type="AlphaFoldDB" id="F9ZW72"/>
<reference evidence="4" key="3">
    <citation type="submission" date="2011-05" db="EMBL/GenBank/DDBJ databases">
        <title>Complete sequence of Methylomonas methanica MC09.</title>
        <authorList>
            <consortium name="US DOE Joint Genome Institute"/>
            <person name="Lucas S."/>
            <person name="Han J."/>
            <person name="Lapidus A."/>
            <person name="Cheng J.-F."/>
            <person name="Goodwin L."/>
            <person name="Pitluck S."/>
            <person name="Peters L."/>
            <person name="Mikhailova N."/>
            <person name="Teshima H."/>
            <person name="Han C."/>
            <person name="Tapia R."/>
            <person name="Land M."/>
            <person name="Hauser L."/>
            <person name="Kyrpides N."/>
            <person name="Ivanova N."/>
            <person name="Pagani I."/>
            <person name="Stein L."/>
            <person name="Woyke T."/>
        </authorList>
    </citation>
    <scope>NUCLEOTIDE SEQUENCE [LARGE SCALE GENOMIC DNA]</scope>
    <source>
        <strain evidence="4">MC09</strain>
    </source>
</reference>